<dbReference type="SUPFAM" id="SSF56801">
    <property type="entry name" value="Acetyl-CoA synthetase-like"/>
    <property type="match status" value="1"/>
</dbReference>
<evidence type="ECO:0000313" key="1">
    <source>
        <dbReference type="EMBL" id="GAA4451828.1"/>
    </source>
</evidence>
<dbReference type="PANTHER" id="PTHR36932">
    <property type="entry name" value="CAPSULAR POLYSACCHARIDE BIOSYNTHESIS PROTEIN"/>
    <property type="match status" value="1"/>
</dbReference>
<gene>
    <name evidence="1" type="ORF">GCM10023156_20180</name>
</gene>
<dbReference type="Proteomes" id="UP001500840">
    <property type="component" value="Unassembled WGS sequence"/>
</dbReference>
<comment type="caution">
    <text evidence="1">The sequence shown here is derived from an EMBL/GenBank/DDBJ whole genome shotgun (WGS) entry which is preliminary data.</text>
</comment>
<organism evidence="1 2">
    <name type="scientific">Novipirellula rosea</name>
    <dbReference type="NCBI Taxonomy" id="1031540"/>
    <lineage>
        <taxon>Bacteria</taxon>
        <taxon>Pseudomonadati</taxon>
        <taxon>Planctomycetota</taxon>
        <taxon>Planctomycetia</taxon>
        <taxon>Pirellulales</taxon>
        <taxon>Pirellulaceae</taxon>
        <taxon>Novipirellula</taxon>
    </lineage>
</organism>
<accession>A0ABP8MM42</accession>
<dbReference type="EMBL" id="BAABGA010000029">
    <property type="protein sequence ID" value="GAA4451828.1"/>
    <property type="molecule type" value="Genomic_DNA"/>
</dbReference>
<dbReference type="PANTHER" id="PTHR36932:SF1">
    <property type="entry name" value="CAPSULAR POLYSACCHARIDE BIOSYNTHESIS PROTEIN"/>
    <property type="match status" value="1"/>
</dbReference>
<name>A0ABP8MM42_9BACT</name>
<dbReference type="InterPro" id="IPR042099">
    <property type="entry name" value="ANL_N_sf"/>
</dbReference>
<evidence type="ECO:0000313" key="2">
    <source>
        <dbReference type="Proteomes" id="UP001500840"/>
    </source>
</evidence>
<reference evidence="2" key="1">
    <citation type="journal article" date="2019" name="Int. J. Syst. Evol. Microbiol.">
        <title>The Global Catalogue of Microorganisms (GCM) 10K type strain sequencing project: providing services to taxonomists for standard genome sequencing and annotation.</title>
        <authorList>
            <consortium name="The Broad Institute Genomics Platform"/>
            <consortium name="The Broad Institute Genome Sequencing Center for Infectious Disease"/>
            <person name="Wu L."/>
            <person name="Ma J."/>
        </authorList>
    </citation>
    <scope>NUCLEOTIDE SEQUENCE [LARGE SCALE GENOMIC DNA]</scope>
    <source>
        <strain evidence="2">JCM 17759</strain>
    </source>
</reference>
<keyword evidence="2" id="KW-1185">Reference proteome</keyword>
<dbReference type="InterPro" id="IPR053158">
    <property type="entry name" value="CapK_Type1_Caps_Biosynth"/>
</dbReference>
<proteinExistence type="predicted"/>
<sequence length="431" mass="49675">MQRYHFLQQAQWWDPQRVQAYRDEALAKLISTSYAEVPFYRQQMEAAGVKPDDIRTAADLVKLPVVNKTMLRSGYPHETTRDTGQKVYEACTSGSTGKNFCIKEDAWTAGWYRASFLLCLDWADWTFGEPHLQTGITLNRSIDRRIKDRLLRCHYVPAFDLHDDRLDENLEQIDRYKIDHVWGYPSSLYYLARRAKTRGWNRPLRSVITWGDMVYPRYREMIESTFGTQVRDTYGCCEGMHIAAQCGHDNQYHIHSLDVIVEYLDADNNPVDANQTGDVIVTRLHPGPMPLIRYRIGDRATRSDGQPCRCGRGFELMRGIQGRDTDCVVTPTGNRLIVHFFTGVLEHFQEVDSFQVIQNERDSVQIRIVPRQGFSRETEQHIASTLAERGAKDLRIDVETVTEIPLTPAGKRRFVINNLDRPSNLIADEGT</sequence>
<protein>
    <submittedName>
        <fullName evidence="1">AMP-binding protein</fullName>
    </submittedName>
</protein>
<dbReference type="Gene3D" id="3.40.50.12780">
    <property type="entry name" value="N-terminal domain of ligase-like"/>
    <property type="match status" value="1"/>
</dbReference>